<evidence type="ECO:0000256" key="7">
    <source>
        <dbReference type="ARBA" id="ARBA00023294"/>
    </source>
</evidence>
<sequence length="308" mass="35463">MYIMEQKPQNHRKTHRNTPSFSSILLDEIYRSIDGKKSNEPKPLGRMPTRKNINPEAREKGESRRKPALIEDSFFHSSTNSSSSDSSGAFSDTEFFRSRSKVSNCFLFDDRHINRRNKTEDDSVFVKPKSMPHRVYAGLKKVKQPISPGGRLTSFISSIFAGSREKTSKKVEKCEELRFRDVLKNPAEGMRRTTRFRYSGQVKSEPAFSERGKFVKPPLPTNNVGVEELRVRIGGQTRKIIEGDSKHDFVKSKNDFAKRREIEMDGDDVDEDDFSDSSSDLFELDHKALFGNYRFCEELPVYESTYLC</sequence>
<evidence type="ECO:0000256" key="2">
    <source>
        <dbReference type="ARBA" id="ARBA00004236"/>
    </source>
</evidence>
<evidence type="ECO:0000256" key="1">
    <source>
        <dbReference type="ARBA" id="ARBA00002281"/>
    </source>
</evidence>
<comment type="caution">
    <text evidence="9">The sequence shown here is derived from an EMBL/GenBank/DDBJ whole genome shotgun (WGS) entry which is preliminary data.</text>
</comment>
<dbReference type="EMBL" id="CACSLK010030875">
    <property type="protein sequence ID" value="CAA0838422.1"/>
    <property type="molecule type" value="Genomic_DNA"/>
</dbReference>
<feature type="compositionally biased region" description="Basic and acidic residues" evidence="8">
    <location>
        <begin position="56"/>
        <end position="67"/>
    </location>
</feature>
<dbReference type="InterPro" id="IPR039621">
    <property type="entry name" value="BG1-like"/>
</dbReference>
<dbReference type="PANTHER" id="PTHR33541:SF12">
    <property type="entry name" value="PROTEIN BIG GRAIN 1-LIKE A"/>
    <property type="match status" value="1"/>
</dbReference>
<dbReference type="AlphaFoldDB" id="A0A9N7RP04"/>
<evidence type="ECO:0000313" key="10">
    <source>
        <dbReference type="Proteomes" id="UP001153555"/>
    </source>
</evidence>
<comment type="function">
    <text evidence="1">Involved in auxin transport. Regulator of the auxin signaling pathway.</text>
</comment>
<evidence type="ECO:0000256" key="3">
    <source>
        <dbReference type="ARBA" id="ARBA00010067"/>
    </source>
</evidence>
<protein>
    <submittedName>
        <fullName evidence="9">Uncharacterized protein</fullName>
    </submittedName>
</protein>
<evidence type="ECO:0000256" key="5">
    <source>
        <dbReference type="ARBA" id="ARBA00022475"/>
    </source>
</evidence>
<keyword evidence="6" id="KW-0472">Membrane</keyword>
<keyword evidence="7" id="KW-0927">Auxin signaling pathway</keyword>
<comment type="subcellular location">
    <subcellularLocation>
        <location evidence="2">Cell membrane</location>
    </subcellularLocation>
</comment>
<keyword evidence="5" id="KW-1003">Cell membrane</keyword>
<dbReference type="GO" id="GO:0005886">
    <property type="term" value="C:plasma membrane"/>
    <property type="evidence" value="ECO:0007669"/>
    <property type="project" value="UniProtKB-SubCell"/>
</dbReference>
<dbReference type="GO" id="GO:0009734">
    <property type="term" value="P:auxin-activated signaling pathway"/>
    <property type="evidence" value="ECO:0007669"/>
    <property type="project" value="UniProtKB-KW"/>
</dbReference>
<dbReference type="OrthoDB" id="680041at2759"/>
<feature type="region of interest" description="Disordered" evidence="8">
    <location>
        <begin position="34"/>
        <end position="67"/>
    </location>
</feature>
<keyword evidence="4" id="KW-0813">Transport</keyword>
<dbReference type="PANTHER" id="PTHR33541">
    <property type="entry name" value="PROTEIN BIG GRAIN 1-LIKE A-RELATED"/>
    <property type="match status" value="1"/>
</dbReference>
<gene>
    <name evidence="9" type="ORF">SHERM_05030</name>
</gene>
<name>A0A9N7RP04_STRHE</name>
<reference evidence="9" key="1">
    <citation type="submission" date="2019-12" db="EMBL/GenBank/DDBJ databases">
        <authorList>
            <person name="Scholes J."/>
        </authorList>
    </citation>
    <scope>NUCLEOTIDE SEQUENCE</scope>
</reference>
<proteinExistence type="inferred from homology"/>
<comment type="similarity">
    <text evidence="3">Belongs to the BIG GRAIN 1 (BG1) plant protein family.</text>
</comment>
<evidence type="ECO:0000313" key="9">
    <source>
        <dbReference type="EMBL" id="CAA0838422.1"/>
    </source>
</evidence>
<evidence type="ECO:0000256" key="8">
    <source>
        <dbReference type="SAM" id="MobiDB-lite"/>
    </source>
</evidence>
<accession>A0A9N7RP04</accession>
<evidence type="ECO:0000256" key="6">
    <source>
        <dbReference type="ARBA" id="ARBA00023136"/>
    </source>
</evidence>
<evidence type="ECO:0000256" key="4">
    <source>
        <dbReference type="ARBA" id="ARBA00022448"/>
    </source>
</evidence>
<keyword evidence="10" id="KW-1185">Reference proteome</keyword>
<organism evidence="9 10">
    <name type="scientific">Striga hermonthica</name>
    <name type="common">Purple witchweed</name>
    <name type="synonym">Buchnera hermonthica</name>
    <dbReference type="NCBI Taxonomy" id="68872"/>
    <lineage>
        <taxon>Eukaryota</taxon>
        <taxon>Viridiplantae</taxon>
        <taxon>Streptophyta</taxon>
        <taxon>Embryophyta</taxon>
        <taxon>Tracheophyta</taxon>
        <taxon>Spermatophyta</taxon>
        <taxon>Magnoliopsida</taxon>
        <taxon>eudicotyledons</taxon>
        <taxon>Gunneridae</taxon>
        <taxon>Pentapetalae</taxon>
        <taxon>asterids</taxon>
        <taxon>lamiids</taxon>
        <taxon>Lamiales</taxon>
        <taxon>Orobanchaceae</taxon>
        <taxon>Buchnereae</taxon>
        <taxon>Striga</taxon>
    </lineage>
</organism>
<dbReference type="Proteomes" id="UP001153555">
    <property type="component" value="Unassembled WGS sequence"/>
</dbReference>